<dbReference type="Gene3D" id="3.50.50.60">
    <property type="entry name" value="FAD/NAD(P)-binding domain"/>
    <property type="match status" value="2"/>
</dbReference>
<evidence type="ECO:0000313" key="5">
    <source>
        <dbReference type="EMBL" id="MFD2675307.1"/>
    </source>
</evidence>
<evidence type="ECO:0000256" key="3">
    <source>
        <dbReference type="ARBA" id="ARBA00022827"/>
    </source>
</evidence>
<keyword evidence="4 5" id="KW-0560">Oxidoreductase</keyword>
<dbReference type="InterPro" id="IPR036188">
    <property type="entry name" value="FAD/NAD-bd_sf"/>
</dbReference>
<keyword evidence="6" id="KW-1185">Reference proteome</keyword>
<dbReference type="EC" id="1.14.13.-" evidence="5"/>
<name>A0ABW5RK41_9MICO</name>
<dbReference type="Proteomes" id="UP001597453">
    <property type="component" value="Unassembled WGS sequence"/>
</dbReference>
<evidence type="ECO:0000256" key="1">
    <source>
        <dbReference type="ARBA" id="ARBA00010139"/>
    </source>
</evidence>
<evidence type="ECO:0000256" key="2">
    <source>
        <dbReference type="ARBA" id="ARBA00022630"/>
    </source>
</evidence>
<keyword evidence="5" id="KW-0503">Monooxygenase</keyword>
<keyword evidence="2" id="KW-0285">Flavoprotein</keyword>
<dbReference type="RefSeq" id="WP_066058705.1">
    <property type="nucleotide sequence ID" value="NZ_JBHUNF010000004.1"/>
</dbReference>
<dbReference type="InterPro" id="IPR020946">
    <property type="entry name" value="Flavin_mOase-like"/>
</dbReference>
<evidence type="ECO:0000256" key="4">
    <source>
        <dbReference type="ARBA" id="ARBA00023002"/>
    </source>
</evidence>
<organism evidence="5 6">
    <name type="scientific">Gulosibacter bifidus</name>
    <dbReference type="NCBI Taxonomy" id="272239"/>
    <lineage>
        <taxon>Bacteria</taxon>
        <taxon>Bacillati</taxon>
        <taxon>Actinomycetota</taxon>
        <taxon>Actinomycetes</taxon>
        <taxon>Micrococcales</taxon>
        <taxon>Microbacteriaceae</taxon>
        <taxon>Gulosibacter</taxon>
    </lineage>
</organism>
<dbReference type="PANTHER" id="PTHR42877:SF4">
    <property type="entry name" value="FAD_NAD(P)-BINDING DOMAIN-CONTAINING PROTEIN-RELATED"/>
    <property type="match status" value="1"/>
</dbReference>
<accession>A0ABW5RK41</accession>
<dbReference type="SUPFAM" id="SSF51905">
    <property type="entry name" value="FAD/NAD(P)-binding domain"/>
    <property type="match status" value="1"/>
</dbReference>
<reference evidence="6" key="1">
    <citation type="journal article" date="2019" name="Int. J. Syst. Evol. Microbiol.">
        <title>The Global Catalogue of Microorganisms (GCM) 10K type strain sequencing project: providing services to taxonomists for standard genome sequencing and annotation.</title>
        <authorList>
            <consortium name="The Broad Institute Genomics Platform"/>
            <consortium name="The Broad Institute Genome Sequencing Center for Infectious Disease"/>
            <person name="Wu L."/>
            <person name="Ma J."/>
        </authorList>
    </citation>
    <scope>NUCLEOTIDE SEQUENCE [LARGE SCALE GENOMIC DNA]</scope>
    <source>
        <strain evidence="6">TISTR 1511</strain>
    </source>
</reference>
<keyword evidence="3" id="KW-0274">FAD</keyword>
<gene>
    <name evidence="5" type="ORF">ACFSUQ_08385</name>
</gene>
<protein>
    <submittedName>
        <fullName evidence="5">Flavin-containing monooxygenase</fullName>
        <ecNumber evidence="5">1.14.13.-</ecNumber>
    </submittedName>
</protein>
<dbReference type="Pfam" id="PF00743">
    <property type="entry name" value="FMO-like"/>
    <property type="match status" value="1"/>
</dbReference>
<comment type="similarity">
    <text evidence="1">Belongs to the FAD-binding monooxygenase family.</text>
</comment>
<dbReference type="EMBL" id="JBHUNF010000004">
    <property type="protein sequence ID" value="MFD2675307.1"/>
    <property type="molecule type" value="Genomic_DNA"/>
</dbReference>
<sequence>MTKHYRVAVLGAGLGGLGMGASLVRAGIEDFIIFEKGDGVGGVWRTNTYPGVACDTQSHAYCYSYFLHLRASSMYAPGSDMHSYNVQLKDAFGLEKHIKYNAEVVSAKWDEAAAQWTIALRDGEEFTADFFVPAWGQLNAPKTPEWKGQELFKGVQFHSAEWDHSVDLTGKKVISIGSAASAVQYLPEIAKVAGHVDVFQRSANYILPRDEIVFTEAQLDAFEAHPETYEESRKEIYEAREAGFDRTRTGSESNAEGAQEAVNYMKSVITDPVLQEKLTPTFEFGCKRILRTSAYYPTFLRDNVTLVTEGISHFTENGIVTTDGVEHEADVIIYGTGFYSQNFQGDLEVVGRNGVTLADRWGEEDAEAFVGVTVDGFPNMFLVYGPNTNLNHNSNVAMFEIQHDYIIDALKKLEGIKDVAAEVRPERLRSFNEQVQEEMKGSSFSSECSSWYKNSKGKVINNWSGNVEEYKDWAGEFKPADYIITSAGEPVAAQ</sequence>
<proteinExistence type="inferred from homology"/>
<dbReference type="GO" id="GO:0004497">
    <property type="term" value="F:monooxygenase activity"/>
    <property type="evidence" value="ECO:0007669"/>
    <property type="project" value="UniProtKB-KW"/>
</dbReference>
<comment type="caution">
    <text evidence="5">The sequence shown here is derived from an EMBL/GenBank/DDBJ whole genome shotgun (WGS) entry which is preliminary data.</text>
</comment>
<dbReference type="PANTHER" id="PTHR42877">
    <property type="entry name" value="L-ORNITHINE N(5)-MONOOXYGENASE-RELATED"/>
    <property type="match status" value="1"/>
</dbReference>
<evidence type="ECO:0000313" key="6">
    <source>
        <dbReference type="Proteomes" id="UP001597453"/>
    </source>
</evidence>
<dbReference type="InterPro" id="IPR051209">
    <property type="entry name" value="FAD-bind_Monooxygenase_sf"/>
</dbReference>